<dbReference type="RefSeq" id="WP_184513242.1">
    <property type="nucleotide sequence ID" value="NZ_CP050292.1"/>
</dbReference>
<keyword evidence="2" id="KW-0472">Membrane</keyword>
<dbReference type="EMBL" id="CP050292">
    <property type="protein sequence ID" value="QND74549.1"/>
    <property type="molecule type" value="Genomic_DNA"/>
</dbReference>
<feature type="transmembrane region" description="Helical" evidence="2">
    <location>
        <begin position="75"/>
        <end position="96"/>
    </location>
</feature>
<protein>
    <submittedName>
        <fullName evidence="3">Uncharacterized protein</fullName>
    </submittedName>
</protein>
<dbReference type="Proteomes" id="UP000515291">
    <property type="component" value="Chromosome"/>
</dbReference>
<proteinExistence type="predicted"/>
<evidence type="ECO:0000256" key="1">
    <source>
        <dbReference type="SAM" id="MobiDB-lite"/>
    </source>
</evidence>
<feature type="transmembrane region" description="Helical" evidence="2">
    <location>
        <begin position="44"/>
        <end position="63"/>
    </location>
</feature>
<name>A0A7G6U6B7_9BRAD</name>
<organism evidence="3 4">
    <name type="scientific">Tardiphaga robiniae</name>
    <dbReference type="NCBI Taxonomy" id="943830"/>
    <lineage>
        <taxon>Bacteria</taxon>
        <taxon>Pseudomonadati</taxon>
        <taxon>Pseudomonadota</taxon>
        <taxon>Alphaproteobacteria</taxon>
        <taxon>Hyphomicrobiales</taxon>
        <taxon>Nitrobacteraceae</taxon>
        <taxon>Tardiphaga</taxon>
    </lineage>
</organism>
<sequence>MASIGFPLLLIPVAICNIIAFLMPDLALSGPIPLFPIMLMSKDIWMVTLNDLLVALSILLLWLEVMRAARPAPKYFTDHFLSLLVFGAAAAEFVMLPKFGNATFFLITLTAMVDFLAGISLRARRPRRVAAPVYAPEPAPRYEPAPAPVAPTHPPAPVPAATSVAEAVLTDRPEPKVERIEPKIESTPTPVPPEVVAHTSPQITSPDLQPGGVASPEDKPKT</sequence>
<evidence type="ECO:0000313" key="4">
    <source>
        <dbReference type="Proteomes" id="UP000515291"/>
    </source>
</evidence>
<evidence type="ECO:0000256" key="2">
    <source>
        <dbReference type="SAM" id="Phobius"/>
    </source>
</evidence>
<feature type="region of interest" description="Disordered" evidence="1">
    <location>
        <begin position="144"/>
        <end position="222"/>
    </location>
</feature>
<reference evidence="4" key="1">
    <citation type="journal article" date="2020" name="Mol. Plant Microbe">
        <title>Rhizobial microsymbionts of the narrowly endemic Oxytropis species growing in Kamchatka are characterized by significant genetic diversity and possess a set of genes that are associated with T3SS and T6SS secretion systems and can affect the development of symbiosis.</title>
        <authorList>
            <person name="Safronova V."/>
            <person name="Guro P."/>
            <person name="Sazanova A."/>
            <person name="Kuznetsova I."/>
            <person name="Belimov A."/>
            <person name="Yakubov V."/>
            <person name="Chirak E."/>
            <person name="Afonin A."/>
            <person name="Gogolev Y."/>
            <person name="Andronov E."/>
            <person name="Tikhonovich I."/>
        </authorList>
    </citation>
    <scope>NUCLEOTIDE SEQUENCE [LARGE SCALE GENOMIC DNA]</scope>
    <source>
        <strain evidence="4">581</strain>
    </source>
</reference>
<feature type="compositionally biased region" description="Pro residues" evidence="1">
    <location>
        <begin position="144"/>
        <end position="158"/>
    </location>
</feature>
<feature type="transmembrane region" description="Helical" evidence="2">
    <location>
        <begin position="102"/>
        <end position="121"/>
    </location>
</feature>
<feature type="compositionally biased region" description="Basic and acidic residues" evidence="1">
    <location>
        <begin position="169"/>
        <end position="184"/>
    </location>
</feature>
<dbReference type="KEGG" id="trb:HB776_27610"/>
<evidence type="ECO:0000313" key="3">
    <source>
        <dbReference type="EMBL" id="QND74549.1"/>
    </source>
</evidence>
<keyword evidence="2" id="KW-1133">Transmembrane helix</keyword>
<gene>
    <name evidence="3" type="ORF">HB776_27610</name>
</gene>
<feature type="transmembrane region" description="Helical" evidence="2">
    <location>
        <begin position="7"/>
        <end position="24"/>
    </location>
</feature>
<keyword evidence="2" id="KW-0812">Transmembrane</keyword>
<feature type="compositionally biased region" description="Low complexity" evidence="1">
    <location>
        <begin position="159"/>
        <end position="168"/>
    </location>
</feature>
<accession>A0A7G6U6B7</accession>
<dbReference type="AlphaFoldDB" id="A0A7G6U6B7"/>